<reference evidence="2 3" key="1">
    <citation type="submission" date="2019-11" db="EMBL/GenBank/DDBJ databases">
        <title>Whole genome sequence of Oryza granulata.</title>
        <authorList>
            <person name="Li W."/>
        </authorList>
    </citation>
    <scope>NUCLEOTIDE SEQUENCE [LARGE SCALE GENOMIC DNA]</scope>
    <source>
        <strain evidence="3">cv. Menghai</strain>
        <tissue evidence="2">Leaf</tissue>
    </source>
</reference>
<dbReference type="EMBL" id="SPHZ02000002">
    <property type="protein sequence ID" value="KAF0930858.1"/>
    <property type="molecule type" value="Genomic_DNA"/>
</dbReference>
<feature type="compositionally biased region" description="Basic residues" evidence="1">
    <location>
        <begin position="80"/>
        <end position="92"/>
    </location>
</feature>
<feature type="region of interest" description="Disordered" evidence="1">
    <location>
        <begin position="1"/>
        <end position="124"/>
    </location>
</feature>
<evidence type="ECO:0000256" key="1">
    <source>
        <dbReference type="SAM" id="MobiDB-lite"/>
    </source>
</evidence>
<accession>A0A6G1F1R4</accession>
<feature type="compositionally biased region" description="Basic and acidic residues" evidence="1">
    <location>
        <begin position="25"/>
        <end position="41"/>
    </location>
</feature>
<evidence type="ECO:0000313" key="3">
    <source>
        <dbReference type="Proteomes" id="UP000479710"/>
    </source>
</evidence>
<evidence type="ECO:0000313" key="2">
    <source>
        <dbReference type="EMBL" id="KAF0930858.1"/>
    </source>
</evidence>
<evidence type="ECO:0008006" key="4">
    <source>
        <dbReference type="Google" id="ProtNLM"/>
    </source>
</evidence>
<organism evidence="2 3">
    <name type="scientific">Oryza meyeriana var. granulata</name>
    <dbReference type="NCBI Taxonomy" id="110450"/>
    <lineage>
        <taxon>Eukaryota</taxon>
        <taxon>Viridiplantae</taxon>
        <taxon>Streptophyta</taxon>
        <taxon>Embryophyta</taxon>
        <taxon>Tracheophyta</taxon>
        <taxon>Spermatophyta</taxon>
        <taxon>Magnoliopsida</taxon>
        <taxon>Liliopsida</taxon>
        <taxon>Poales</taxon>
        <taxon>Poaceae</taxon>
        <taxon>BOP clade</taxon>
        <taxon>Oryzoideae</taxon>
        <taxon>Oryzeae</taxon>
        <taxon>Oryzinae</taxon>
        <taxon>Oryza</taxon>
        <taxon>Oryza meyeriana</taxon>
    </lineage>
</organism>
<dbReference type="AlphaFoldDB" id="A0A6G1F1R4"/>
<proteinExistence type="predicted"/>
<dbReference type="Proteomes" id="UP000479710">
    <property type="component" value="Unassembled WGS sequence"/>
</dbReference>
<gene>
    <name evidence="2" type="ORF">E2562_035958</name>
</gene>
<protein>
    <recommendedName>
        <fullName evidence="4">DUF834 domain-containing protein</fullName>
    </recommendedName>
</protein>
<sequence length="124" mass="13572">MTTHSGAPKREIEATPISEVATTAIDHDTAGRPRWEEKGVTDGHTGLTDSAGSWRWRRLLVGRDNSATTTTSGGSSVGQRSKRTGRGRRRWRWLGSEDDHDNDALAGELGEEHRAPGTYDNSDD</sequence>
<keyword evidence="3" id="KW-1185">Reference proteome</keyword>
<name>A0A6G1F1R4_9ORYZ</name>
<comment type="caution">
    <text evidence="2">The sequence shown here is derived from an EMBL/GenBank/DDBJ whole genome shotgun (WGS) entry which is preliminary data.</text>
</comment>